<evidence type="ECO:0000313" key="2">
    <source>
        <dbReference type="EMBL" id="NUU48104.1"/>
    </source>
</evidence>
<feature type="transmembrane region" description="Helical" evidence="1">
    <location>
        <begin position="31"/>
        <end position="49"/>
    </location>
</feature>
<feature type="transmembrane region" description="Helical" evidence="1">
    <location>
        <begin position="6"/>
        <end position="24"/>
    </location>
</feature>
<accession>A0A7Y6B636</accession>
<dbReference type="Proteomes" id="UP000536441">
    <property type="component" value="Unassembled WGS sequence"/>
</dbReference>
<evidence type="ECO:0000256" key="1">
    <source>
        <dbReference type="SAM" id="Phobius"/>
    </source>
</evidence>
<name>A0A7Y6B636_9SPHN</name>
<dbReference type="RefSeq" id="WP_082049413.1">
    <property type="nucleotide sequence ID" value="NZ_JABMCH010000067.1"/>
</dbReference>
<evidence type="ECO:0000313" key="3">
    <source>
        <dbReference type="Proteomes" id="UP000536441"/>
    </source>
</evidence>
<dbReference type="EMBL" id="JABMCH010000067">
    <property type="protein sequence ID" value="NUU48104.1"/>
    <property type="molecule type" value="Genomic_DNA"/>
</dbReference>
<proteinExistence type="predicted"/>
<protein>
    <submittedName>
        <fullName evidence="2">Uncharacterized protein</fullName>
    </submittedName>
</protein>
<keyword evidence="1" id="KW-0472">Membrane</keyword>
<gene>
    <name evidence="2" type="ORF">HP438_14115</name>
</gene>
<keyword evidence="3" id="KW-1185">Reference proteome</keyword>
<keyword evidence="1" id="KW-0812">Transmembrane</keyword>
<feature type="transmembrane region" description="Helical" evidence="1">
    <location>
        <begin position="112"/>
        <end position="131"/>
    </location>
</feature>
<feature type="transmembrane region" description="Helical" evidence="1">
    <location>
        <begin position="61"/>
        <end position="79"/>
    </location>
</feature>
<comment type="caution">
    <text evidence="2">The sequence shown here is derived from an EMBL/GenBank/DDBJ whole genome shotgun (WGS) entry which is preliminary data.</text>
</comment>
<sequence>MKVEVLLALLFNAIMAVVLLFALVRGGRPERLGVLINLAGFALTTGLRVYSTKVAWDPGHFPTLVVDLGVACGFFWLGVTTIRFWPIWAAGFALGGLFMSLCGALLPGIPLFAYHTGLGIYAYLALGALALGTMRLPRDAAPYLKNGSRRSWLQHQRATN</sequence>
<reference evidence="2 3" key="1">
    <citation type="submission" date="2020-05" db="EMBL/GenBank/DDBJ databases">
        <title>Genome Sequencing of Type Strains.</title>
        <authorList>
            <person name="Lemaire J.F."/>
            <person name="Inderbitzin P."/>
            <person name="Gregorio O.A."/>
            <person name="Collins S.B."/>
            <person name="Wespe N."/>
            <person name="Knight-Connoni V."/>
        </authorList>
    </citation>
    <scope>NUCLEOTIDE SEQUENCE [LARGE SCALE GENOMIC DNA]</scope>
    <source>
        <strain evidence="2 3">DSM 100049</strain>
    </source>
</reference>
<feature type="transmembrane region" description="Helical" evidence="1">
    <location>
        <begin position="86"/>
        <end position="106"/>
    </location>
</feature>
<dbReference type="AlphaFoldDB" id="A0A7Y6B636"/>
<keyword evidence="1" id="KW-1133">Transmembrane helix</keyword>
<organism evidence="2 3">
    <name type="scientific">Sphingomonas zeae</name>
    <dbReference type="NCBI Taxonomy" id="1646122"/>
    <lineage>
        <taxon>Bacteria</taxon>
        <taxon>Pseudomonadati</taxon>
        <taxon>Pseudomonadota</taxon>
        <taxon>Alphaproteobacteria</taxon>
        <taxon>Sphingomonadales</taxon>
        <taxon>Sphingomonadaceae</taxon>
        <taxon>Sphingomonas</taxon>
    </lineage>
</organism>